<evidence type="ECO:0000256" key="2">
    <source>
        <dbReference type="ARBA" id="ARBA00007663"/>
    </source>
</evidence>
<dbReference type="GO" id="GO:0006450">
    <property type="term" value="P:regulation of translational fidelity"/>
    <property type="evidence" value="ECO:0007669"/>
    <property type="project" value="TreeGrafter"/>
</dbReference>
<comment type="caution">
    <text evidence="17">The sequence shown here is derived from an EMBL/GenBank/DDBJ whole genome shotgun (WGS) entry which is preliminary data.</text>
</comment>
<keyword evidence="8 13" id="KW-0548">Nucleotidyltransferase</keyword>
<feature type="binding site" evidence="14">
    <location>
        <position position="32"/>
    </location>
    <ligand>
        <name>L-threonine</name>
        <dbReference type="ChEBI" id="CHEBI:57926"/>
    </ligand>
</feature>
<feature type="region of interest" description="Disordered" evidence="15">
    <location>
        <begin position="294"/>
        <end position="341"/>
    </location>
</feature>
<reference evidence="17 18" key="1">
    <citation type="submission" date="2020-07" db="EMBL/GenBank/DDBJ databases">
        <title>Sequencing the genomes of 1000 actinobacteria strains.</title>
        <authorList>
            <person name="Klenk H.-P."/>
        </authorList>
    </citation>
    <scope>NUCLEOTIDE SEQUENCE [LARGE SCALE GENOMIC DNA]</scope>
    <source>
        <strain evidence="17 18">DSM 22083</strain>
    </source>
</reference>
<dbReference type="InterPro" id="IPR050156">
    <property type="entry name" value="TC-AMP_synthase_SUA5"/>
</dbReference>
<evidence type="ECO:0000259" key="16">
    <source>
        <dbReference type="PROSITE" id="PS51163"/>
    </source>
</evidence>
<evidence type="ECO:0000256" key="4">
    <source>
        <dbReference type="ARBA" id="ARBA00015492"/>
    </source>
</evidence>
<dbReference type="GO" id="GO:0005737">
    <property type="term" value="C:cytoplasm"/>
    <property type="evidence" value="ECO:0007669"/>
    <property type="project" value="UniProtKB-SubCell"/>
</dbReference>
<protein>
    <recommendedName>
        <fullName evidence="4 13">Threonylcarbamoyl-AMP synthase</fullName>
        <shortName evidence="13">TC-AMP synthase</shortName>
        <ecNumber evidence="3 13">2.7.7.87</ecNumber>
    </recommendedName>
    <alternativeName>
        <fullName evidence="11 13">L-threonylcarbamoyladenylate synthase</fullName>
    </alternativeName>
</protein>
<feature type="binding site" evidence="14">
    <location>
        <position position="116"/>
    </location>
    <ligand>
        <name>ATP</name>
        <dbReference type="ChEBI" id="CHEBI:30616"/>
    </ligand>
</feature>
<feature type="binding site" evidence="14">
    <location>
        <position position="159"/>
    </location>
    <ligand>
        <name>ATP</name>
        <dbReference type="ChEBI" id="CHEBI:30616"/>
    </ligand>
</feature>
<keyword evidence="18" id="KW-1185">Reference proteome</keyword>
<dbReference type="Pfam" id="PF01300">
    <property type="entry name" value="Sua5_yciO_yrdC"/>
    <property type="match status" value="1"/>
</dbReference>
<evidence type="ECO:0000256" key="10">
    <source>
        <dbReference type="ARBA" id="ARBA00022840"/>
    </source>
</evidence>
<dbReference type="InterPro" id="IPR006070">
    <property type="entry name" value="Sua5-like_dom"/>
</dbReference>
<evidence type="ECO:0000256" key="12">
    <source>
        <dbReference type="ARBA" id="ARBA00048366"/>
    </source>
</evidence>
<keyword evidence="7 13" id="KW-0819">tRNA processing</keyword>
<dbReference type="GO" id="GO:0005524">
    <property type="term" value="F:ATP binding"/>
    <property type="evidence" value="ECO:0007669"/>
    <property type="project" value="UniProtKB-UniRule"/>
</dbReference>
<evidence type="ECO:0000313" key="17">
    <source>
        <dbReference type="EMBL" id="NYE72130.1"/>
    </source>
</evidence>
<feature type="binding site" evidence="14">
    <location>
        <position position="23"/>
    </location>
    <ligand>
        <name>ATP</name>
        <dbReference type="ChEBI" id="CHEBI:30616"/>
    </ligand>
</feature>
<evidence type="ECO:0000256" key="8">
    <source>
        <dbReference type="ARBA" id="ARBA00022695"/>
    </source>
</evidence>
<dbReference type="PANTHER" id="PTHR17490">
    <property type="entry name" value="SUA5"/>
    <property type="match status" value="1"/>
</dbReference>
<dbReference type="Gene3D" id="3.90.870.10">
    <property type="entry name" value="DHBP synthase"/>
    <property type="match status" value="1"/>
</dbReference>
<dbReference type="AlphaFoldDB" id="A0A7Y9I8N8"/>
<evidence type="ECO:0000256" key="5">
    <source>
        <dbReference type="ARBA" id="ARBA00022490"/>
    </source>
</evidence>
<name>A0A7Y9I8N8_9ACTN</name>
<keyword evidence="5 13" id="KW-0963">Cytoplasm</keyword>
<evidence type="ECO:0000256" key="13">
    <source>
        <dbReference type="PIRNR" id="PIRNR004930"/>
    </source>
</evidence>
<evidence type="ECO:0000256" key="3">
    <source>
        <dbReference type="ARBA" id="ARBA00012584"/>
    </source>
</evidence>
<evidence type="ECO:0000256" key="6">
    <source>
        <dbReference type="ARBA" id="ARBA00022679"/>
    </source>
</evidence>
<dbReference type="PROSITE" id="PS51163">
    <property type="entry name" value="YRDC"/>
    <property type="match status" value="1"/>
</dbReference>
<dbReference type="InterPro" id="IPR010923">
    <property type="entry name" value="T(6)A37_SUA5"/>
</dbReference>
<feature type="binding site" evidence="14">
    <location>
        <position position="82"/>
    </location>
    <ligand>
        <name>ATP</name>
        <dbReference type="ChEBI" id="CHEBI:30616"/>
    </ligand>
</feature>
<dbReference type="EMBL" id="JACCBU010000001">
    <property type="protein sequence ID" value="NYE72130.1"/>
    <property type="molecule type" value="Genomic_DNA"/>
</dbReference>
<comment type="function">
    <text evidence="13">Required for the formation of a threonylcarbamoyl group on adenosine at position 37 (t(6)A37) in tRNAs that read codons beginning with adenine.</text>
</comment>
<sequence length="341" mass="35267">MYGLGADAENVGAVKRVFEVKGRPPTHPLIVHIGDRAQIDDWAAGVSGPAQHLAECFWPGPLTLVFRRRSRVPLAVTGGLETVALRVPEHPVALALLAAYGGGVAAPSANRFGAVSPTTAGHVREGLGAAVDFVLDGGPCGVGVESTIVDATAEPVILRPGGVAREDLEQALGCSVPVSARSAVRVPGQHPSHYAPRARVLLVEPDQVTAQAELLAAQGCRVGVLLPPEAANLSGSRTGQVMITVPESDADYARQLYGLLREFDRHGCEAIVASAPAPEGLGLAITDRLRRAAGPRRVSSSAGSVPATAGTSTEPWRASTGSGRASRSDLQVQVRPGRESS</sequence>
<dbReference type="PIRSF" id="PIRSF004930">
    <property type="entry name" value="Tln_factor_SUA5"/>
    <property type="match status" value="1"/>
</dbReference>
<feature type="binding site" evidence="14">
    <location>
        <position position="194"/>
    </location>
    <ligand>
        <name>ATP</name>
        <dbReference type="ChEBI" id="CHEBI:30616"/>
    </ligand>
</feature>
<comment type="catalytic activity">
    <reaction evidence="12 13">
        <text>L-threonine + hydrogencarbonate + ATP = L-threonylcarbamoyladenylate + diphosphate + H2O</text>
        <dbReference type="Rhea" id="RHEA:36407"/>
        <dbReference type="ChEBI" id="CHEBI:15377"/>
        <dbReference type="ChEBI" id="CHEBI:17544"/>
        <dbReference type="ChEBI" id="CHEBI:30616"/>
        <dbReference type="ChEBI" id="CHEBI:33019"/>
        <dbReference type="ChEBI" id="CHEBI:57926"/>
        <dbReference type="ChEBI" id="CHEBI:73682"/>
        <dbReference type="EC" id="2.7.7.87"/>
    </reaction>
</comment>
<dbReference type="GO" id="GO:0008033">
    <property type="term" value="P:tRNA processing"/>
    <property type="evidence" value="ECO:0007669"/>
    <property type="project" value="UniProtKB-KW"/>
</dbReference>
<dbReference type="GO" id="GO:0003725">
    <property type="term" value="F:double-stranded RNA binding"/>
    <property type="evidence" value="ECO:0007669"/>
    <property type="project" value="UniProtKB-UniRule"/>
</dbReference>
<dbReference type="Pfam" id="PF03481">
    <property type="entry name" value="Sua5_C"/>
    <property type="match status" value="1"/>
</dbReference>
<evidence type="ECO:0000256" key="9">
    <source>
        <dbReference type="ARBA" id="ARBA00022741"/>
    </source>
</evidence>
<dbReference type="InterPro" id="IPR017945">
    <property type="entry name" value="DHBP_synth_RibB-like_a/b_dom"/>
</dbReference>
<dbReference type="Gene3D" id="3.40.50.11030">
    <property type="entry name" value="Threonylcarbamoyl-AMP synthase, C-terminal domain"/>
    <property type="match status" value="1"/>
</dbReference>
<gene>
    <name evidence="17" type="ORF">BKA15_003459</name>
</gene>
<proteinExistence type="inferred from homology"/>
<feature type="domain" description="YrdC-like" evidence="16">
    <location>
        <begin position="1"/>
        <end position="163"/>
    </location>
</feature>
<feature type="binding site" evidence="14">
    <location>
        <position position="108"/>
    </location>
    <ligand>
        <name>ATP</name>
        <dbReference type="ChEBI" id="CHEBI:30616"/>
    </ligand>
</feature>
<keyword evidence="9 13" id="KW-0547">Nucleotide-binding</keyword>
<feature type="compositionally biased region" description="Polar residues" evidence="15">
    <location>
        <begin position="298"/>
        <end position="314"/>
    </location>
</feature>
<evidence type="ECO:0000256" key="1">
    <source>
        <dbReference type="ARBA" id="ARBA00004496"/>
    </source>
</evidence>
<evidence type="ECO:0000256" key="15">
    <source>
        <dbReference type="SAM" id="MobiDB-lite"/>
    </source>
</evidence>
<accession>A0A7Y9I8N8</accession>
<evidence type="ECO:0000256" key="11">
    <source>
        <dbReference type="ARBA" id="ARBA00029774"/>
    </source>
</evidence>
<dbReference type="InterPro" id="IPR038385">
    <property type="entry name" value="Sua5/YwlC_C"/>
</dbReference>
<keyword evidence="10 13" id="KW-0067">ATP-binding</keyword>
<dbReference type="Proteomes" id="UP000569914">
    <property type="component" value="Unassembled WGS sequence"/>
</dbReference>
<dbReference type="SUPFAM" id="SSF55821">
    <property type="entry name" value="YrdC/RibB"/>
    <property type="match status" value="1"/>
</dbReference>
<comment type="similarity">
    <text evidence="2 13">Belongs to the SUA5 family.</text>
</comment>
<evidence type="ECO:0000313" key="18">
    <source>
        <dbReference type="Proteomes" id="UP000569914"/>
    </source>
</evidence>
<evidence type="ECO:0000256" key="7">
    <source>
        <dbReference type="ARBA" id="ARBA00022694"/>
    </source>
</evidence>
<feature type="binding site" evidence="14">
    <location>
        <position position="106"/>
    </location>
    <ligand>
        <name>L-threonine</name>
        <dbReference type="ChEBI" id="CHEBI:57926"/>
    </ligand>
</feature>
<dbReference type="GO" id="GO:0061710">
    <property type="term" value="F:L-threonylcarbamoyladenylate synthase"/>
    <property type="evidence" value="ECO:0007669"/>
    <property type="project" value="UniProtKB-EC"/>
</dbReference>
<dbReference type="PANTHER" id="PTHR17490:SF16">
    <property type="entry name" value="THREONYLCARBAMOYL-AMP SYNTHASE"/>
    <property type="match status" value="1"/>
</dbReference>
<feature type="binding site" evidence="14">
    <location>
        <position position="86"/>
    </location>
    <ligand>
        <name>L-threonine</name>
        <dbReference type="ChEBI" id="CHEBI:57926"/>
    </ligand>
</feature>
<evidence type="ECO:0000256" key="14">
    <source>
        <dbReference type="PIRSR" id="PIRSR004930-1"/>
    </source>
</evidence>
<dbReference type="NCBIfam" id="TIGR00057">
    <property type="entry name" value="L-threonylcarbamoyladenylate synthase"/>
    <property type="match status" value="1"/>
</dbReference>
<feature type="binding site" evidence="14">
    <location>
        <position position="146"/>
    </location>
    <ligand>
        <name>L-threonine</name>
        <dbReference type="ChEBI" id="CHEBI:57926"/>
    </ligand>
</feature>
<keyword evidence="6 13" id="KW-0808">Transferase</keyword>
<comment type="subcellular location">
    <subcellularLocation>
        <location evidence="1 13">Cytoplasm</location>
    </subcellularLocation>
</comment>
<dbReference type="EC" id="2.7.7.87" evidence="3 13"/>
<dbReference type="GO" id="GO:0000049">
    <property type="term" value="F:tRNA binding"/>
    <property type="evidence" value="ECO:0007669"/>
    <property type="project" value="TreeGrafter"/>
</dbReference>
<dbReference type="InterPro" id="IPR005145">
    <property type="entry name" value="Sua5_C"/>
</dbReference>
<organism evidence="17 18">
    <name type="scientific">Microlunatus parietis</name>
    <dbReference type="NCBI Taxonomy" id="682979"/>
    <lineage>
        <taxon>Bacteria</taxon>
        <taxon>Bacillati</taxon>
        <taxon>Actinomycetota</taxon>
        <taxon>Actinomycetes</taxon>
        <taxon>Propionibacteriales</taxon>
        <taxon>Propionibacteriaceae</taxon>
        <taxon>Microlunatus</taxon>
    </lineage>
</organism>